<reference evidence="1 2" key="1">
    <citation type="submission" date="2018-10" db="EMBL/GenBank/DDBJ databases">
        <title>Tessaracoccus antarcticuss sp. nov., isolated from sediment.</title>
        <authorList>
            <person name="Zhou L.Y."/>
            <person name="Du Z.J."/>
        </authorList>
    </citation>
    <scope>NUCLEOTIDE SEQUENCE [LARGE SCALE GENOMIC DNA]</scope>
    <source>
        <strain evidence="1 2">JDX10</strain>
    </source>
</reference>
<gene>
    <name evidence="1" type="ORF">EAX62_10490</name>
</gene>
<accession>A0A3M0GS34</accession>
<dbReference type="RefSeq" id="WP_121901596.1">
    <property type="nucleotide sequence ID" value="NZ_REFW01000002.1"/>
</dbReference>
<dbReference type="EMBL" id="REFW01000002">
    <property type="protein sequence ID" value="RMB60116.1"/>
    <property type="molecule type" value="Genomic_DNA"/>
</dbReference>
<keyword evidence="2" id="KW-1185">Reference proteome</keyword>
<sequence length="130" mass="13514">MALEAAVIIPVIVLFVGLVIILASDALAQQAVGAAASQAARAASLERSPQAARRAAESAVGAALSDSNVACREQSVSVDTAGLRAPRGTPARVTVTVTCVVAYDVSFPGFPEQRRMTQTRFSPVDTYRGR</sequence>
<proteinExistence type="predicted"/>
<evidence type="ECO:0000313" key="2">
    <source>
        <dbReference type="Proteomes" id="UP000275256"/>
    </source>
</evidence>
<evidence type="ECO:0000313" key="1">
    <source>
        <dbReference type="EMBL" id="RMB60116.1"/>
    </source>
</evidence>
<protein>
    <submittedName>
        <fullName evidence="1">Pilus assembly protein</fullName>
    </submittedName>
</protein>
<comment type="caution">
    <text evidence="1">The sequence shown here is derived from an EMBL/GenBank/DDBJ whole genome shotgun (WGS) entry which is preliminary data.</text>
</comment>
<dbReference type="AlphaFoldDB" id="A0A3M0GS34"/>
<name>A0A3M0GS34_9ACTN</name>
<dbReference type="Proteomes" id="UP000275256">
    <property type="component" value="Unassembled WGS sequence"/>
</dbReference>
<organism evidence="1 2">
    <name type="scientific">Tessaracoccus antarcticus</name>
    <dbReference type="NCBI Taxonomy" id="2479848"/>
    <lineage>
        <taxon>Bacteria</taxon>
        <taxon>Bacillati</taxon>
        <taxon>Actinomycetota</taxon>
        <taxon>Actinomycetes</taxon>
        <taxon>Propionibacteriales</taxon>
        <taxon>Propionibacteriaceae</taxon>
        <taxon>Tessaracoccus</taxon>
    </lineage>
</organism>